<dbReference type="InterPro" id="IPR025378">
    <property type="entry name" value="DUF4368"/>
</dbReference>
<evidence type="ECO:0000259" key="2">
    <source>
        <dbReference type="Pfam" id="PF14287"/>
    </source>
</evidence>
<keyword evidence="4" id="KW-1185">Reference proteome</keyword>
<name>A0A810Q3X4_9FIRM</name>
<evidence type="ECO:0000256" key="1">
    <source>
        <dbReference type="SAM" id="MobiDB-lite"/>
    </source>
</evidence>
<organism evidence="3 4">
    <name type="scientific">Pusillibacter faecalis</name>
    <dbReference type="NCBI Taxonomy" id="2714358"/>
    <lineage>
        <taxon>Bacteria</taxon>
        <taxon>Bacillati</taxon>
        <taxon>Bacillota</taxon>
        <taxon>Clostridia</taxon>
        <taxon>Eubacteriales</taxon>
        <taxon>Oscillospiraceae</taxon>
        <taxon>Pusillibacter</taxon>
    </lineage>
</organism>
<accession>A0A810Q3X4</accession>
<feature type="compositionally biased region" description="Basic and acidic residues" evidence="1">
    <location>
        <begin position="128"/>
        <end position="144"/>
    </location>
</feature>
<feature type="region of interest" description="Disordered" evidence="1">
    <location>
        <begin position="109"/>
        <end position="169"/>
    </location>
</feature>
<dbReference type="Pfam" id="PF14287">
    <property type="entry name" value="DUF4368"/>
    <property type="match status" value="1"/>
</dbReference>
<dbReference type="AlphaFoldDB" id="A0A810Q3X4"/>
<dbReference type="EMBL" id="AP023420">
    <property type="protein sequence ID" value="BCK82684.1"/>
    <property type="molecule type" value="Genomic_DNA"/>
</dbReference>
<feature type="compositionally biased region" description="Basic residues" evidence="1">
    <location>
        <begin position="111"/>
        <end position="127"/>
    </location>
</feature>
<dbReference type="KEGG" id="pfaa:MM59RIKEN_00030"/>
<dbReference type="Proteomes" id="UP000679848">
    <property type="component" value="Chromosome"/>
</dbReference>
<reference evidence="3" key="1">
    <citation type="submission" date="2020-09" db="EMBL/GenBank/DDBJ databases">
        <title>New species isolated from human feces.</title>
        <authorList>
            <person name="Kitahara M."/>
            <person name="Shigeno Y."/>
            <person name="Shime M."/>
            <person name="Matsumoto Y."/>
            <person name="Nakamura S."/>
            <person name="Motooka D."/>
            <person name="Fukuoka S."/>
            <person name="Nishikawa H."/>
            <person name="Benno Y."/>
        </authorList>
    </citation>
    <scope>NUCLEOTIDE SEQUENCE</scope>
    <source>
        <strain evidence="3">MM59</strain>
    </source>
</reference>
<protein>
    <recommendedName>
        <fullName evidence="2">DUF4368 domain-containing protein</fullName>
    </recommendedName>
</protein>
<proteinExistence type="predicted"/>
<evidence type="ECO:0000313" key="4">
    <source>
        <dbReference type="Proteomes" id="UP000679848"/>
    </source>
</evidence>
<evidence type="ECO:0000313" key="3">
    <source>
        <dbReference type="EMBL" id="BCK82684.1"/>
    </source>
</evidence>
<feature type="compositionally biased region" description="Polar residues" evidence="1">
    <location>
        <begin position="145"/>
        <end position="158"/>
    </location>
</feature>
<sequence>MLTDYENEQNELNKIIETDTADMQRIIGGQNNVERFLKLVKKYENITELTPAMINEFIDKILVHEPQGKGADRTTEVEIYLNYVGQFQVPVEQHEPTEEERIAAEKEAERLRRKRESNRKYMKKIREKSKEFAEHERIAEEKSSDSNVCVEQNATSKSNRQKVKGEKIA</sequence>
<gene>
    <name evidence="3" type="ORF">MM59RIKEN_00030</name>
</gene>
<feature type="domain" description="DUF4368" evidence="2">
    <location>
        <begin position="30"/>
        <end position="88"/>
    </location>
</feature>